<evidence type="ECO:0000256" key="1">
    <source>
        <dbReference type="PIRSR" id="PIRSR613078-1"/>
    </source>
</evidence>
<dbReference type="Proteomes" id="UP000789595">
    <property type="component" value="Unassembled WGS sequence"/>
</dbReference>
<dbReference type="PROSITE" id="PS00175">
    <property type="entry name" value="PG_MUTASE"/>
    <property type="match status" value="1"/>
</dbReference>
<dbReference type="EMBL" id="CAKKNE010000001">
    <property type="protein sequence ID" value="CAH0367004.1"/>
    <property type="molecule type" value="Genomic_DNA"/>
</dbReference>
<feature type="binding site" evidence="2">
    <location>
        <begin position="45"/>
        <end position="52"/>
    </location>
    <ligand>
        <name>substrate</name>
    </ligand>
</feature>
<dbReference type="InterPro" id="IPR029033">
    <property type="entry name" value="His_PPase_superfam"/>
</dbReference>
<evidence type="ECO:0008006" key="5">
    <source>
        <dbReference type="Google" id="ProtNLM"/>
    </source>
</evidence>
<feature type="active site" description="Proton donor/acceptor" evidence="1">
    <location>
        <position position="126"/>
    </location>
</feature>
<dbReference type="PANTHER" id="PTHR47927">
    <property type="entry name" value="PUTATIVE-RELATED"/>
    <property type="match status" value="1"/>
</dbReference>
<proteinExistence type="predicted"/>
<name>A0A8J2SG57_9STRA</name>
<dbReference type="SUPFAM" id="SSF53254">
    <property type="entry name" value="Phosphoglycerate mutase-like"/>
    <property type="match status" value="1"/>
</dbReference>
<evidence type="ECO:0000256" key="2">
    <source>
        <dbReference type="PIRSR" id="PIRSR613078-2"/>
    </source>
</evidence>
<reference evidence="3" key="1">
    <citation type="submission" date="2021-11" db="EMBL/GenBank/DDBJ databases">
        <authorList>
            <consortium name="Genoscope - CEA"/>
            <person name="William W."/>
        </authorList>
    </citation>
    <scope>NUCLEOTIDE SEQUENCE</scope>
</reference>
<feature type="active site" description="Tele-phosphohistidine intermediate" evidence="1">
    <location>
        <position position="46"/>
    </location>
</feature>
<organism evidence="3 4">
    <name type="scientific">Pelagomonas calceolata</name>
    <dbReference type="NCBI Taxonomy" id="35677"/>
    <lineage>
        <taxon>Eukaryota</taxon>
        <taxon>Sar</taxon>
        <taxon>Stramenopiles</taxon>
        <taxon>Ochrophyta</taxon>
        <taxon>Pelagophyceae</taxon>
        <taxon>Pelagomonadales</taxon>
        <taxon>Pelagomonadaceae</taxon>
        <taxon>Pelagomonas</taxon>
    </lineage>
</organism>
<evidence type="ECO:0000313" key="3">
    <source>
        <dbReference type="EMBL" id="CAH0367004.1"/>
    </source>
</evidence>
<dbReference type="InterPro" id="IPR013078">
    <property type="entry name" value="His_Pase_superF_clade-1"/>
</dbReference>
<evidence type="ECO:0000313" key="4">
    <source>
        <dbReference type="Proteomes" id="UP000789595"/>
    </source>
</evidence>
<dbReference type="CDD" id="cd07067">
    <property type="entry name" value="HP_PGM_like"/>
    <property type="match status" value="1"/>
</dbReference>
<protein>
    <recommendedName>
        <fullName evidence="5">Phosphoglycerate mutase (2,3-diphosphoglycerate-dependent)</fullName>
    </recommendedName>
</protein>
<gene>
    <name evidence="3" type="ORF">PECAL_1P35210</name>
</gene>
<dbReference type="OrthoDB" id="354304at2759"/>
<dbReference type="InterPro" id="IPR001345">
    <property type="entry name" value="PG/BPGM_mutase_AS"/>
</dbReference>
<keyword evidence="4" id="KW-1185">Reference proteome</keyword>
<sequence length="245" mass="26763">MWQDQQTKPGQALIVVVALFALAATATTIMSAHVESTKTEVILVRHGECEMNLEVADKVGGRASASPLTAKGEAQASKLGRWLRSRGVRFDRVVASTAVRATRTAQLMLAELENPPQLELEASLEEMSQGEWEGQPRSECYTAKTVAEIDEDPRGFAAPGGESKADVEARAVQAIEKYARDGEKTAVVMHGIVAKCFLRHVLKSDWASLHEVALENTGLMRFARKGSGHWRVESVNETPHLCDDL</sequence>
<dbReference type="PANTHER" id="PTHR47927:SF2">
    <property type="entry name" value="PHOSPHOGLYCERATE MUTASE FAMILY PROTEIN"/>
    <property type="match status" value="1"/>
</dbReference>
<comment type="caution">
    <text evidence="3">The sequence shown here is derived from an EMBL/GenBank/DDBJ whole genome shotgun (WGS) entry which is preliminary data.</text>
</comment>
<dbReference type="GO" id="GO:0003824">
    <property type="term" value="F:catalytic activity"/>
    <property type="evidence" value="ECO:0007669"/>
    <property type="project" value="InterPro"/>
</dbReference>
<dbReference type="Gene3D" id="3.40.50.1240">
    <property type="entry name" value="Phosphoglycerate mutase-like"/>
    <property type="match status" value="1"/>
</dbReference>
<accession>A0A8J2SG57</accession>
<feature type="binding site" evidence="2">
    <location>
        <position position="100"/>
    </location>
    <ligand>
        <name>substrate</name>
    </ligand>
</feature>
<dbReference type="SMART" id="SM00855">
    <property type="entry name" value="PGAM"/>
    <property type="match status" value="1"/>
</dbReference>
<dbReference type="Pfam" id="PF00300">
    <property type="entry name" value="His_Phos_1"/>
    <property type="match status" value="1"/>
</dbReference>
<dbReference type="AlphaFoldDB" id="A0A8J2SG57"/>